<keyword evidence="1 3" id="KW-0597">Phosphoprotein</keyword>
<keyword evidence="2" id="KW-0238">DNA-binding</keyword>
<dbReference type="EMBL" id="WBUI01000030">
    <property type="protein sequence ID" value="KAB2929502.1"/>
    <property type="molecule type" value="Genomic_DNA"/>
</dbReference>
<dbReference type="SUPFAM" id="SSF46894">
    <property type="entry name" value="C-terminal effector domain of the bipartite response regulators"/>
    <property type="match status" value="1"/>
</dbReference>
<dbReference type="GO" id="GO:0006355">
    <property type="term" value="P:regulation of DNA-templated transcription"/>
    <property type="evidence" value="ECO:0007669"/>
    <property type="project" value="InterPro"/>
</dbReference>
<dbReference type="Pfam" id="PF00072">
    <property type="entry name" value="Response_reg"/>
    <property type="match status" value="1"/>
</dbReference>
<dbReference type="Pfam" id="PF00196">
    <property type="entry name" value="GerE"/>
    <property type="match status" value="1"/>
</dbReference>
<dbReference type="InterPro" id="IPR001789">
    <property type="entry name" value="Sig_transdc_resp-reg_receiver"/>
</dbReference>
<dbReference type="InterPro" id="IPR051015">
    <property type="entry name" value="EvgA-like"/>
</dbReference>
<evidence type="ECO:0000256" key="2">
    <source>
        <dbReference type="ARBA" id="ARBA00023125"/>
    </source>
</evidence>
<feature type="domain" description="HTH luxR-type" evidence="4">
    <location>
        <begin position="139"/>
        <end position="204"/>
    </location>
</feature>
<evidence type="ECO:0000313" key="6">
    <source>
        <dbReference type="EMBL" id="KAB2929502.1"/>
    </source>
</evidence>
<feature type="modified residue" description="4-aspartylphosphate" evidence="3">
    <location>
        <position position="54"/>
    </location>
</feature>
<gene>
    <name evidence="6" type="ORF">F9K24_19650</name>
</gene>
<name>A0A833GXV3_9LEPT</name>
<comment type="caution">
    <text evidence="6">The sequence shown here is derived from an EMBL/GenBank/DDBJ whole genome shotgun (WGS) entry which is preliminary data.</text>
</comment>
<reference evidence="6 7" key="1">
    <citation type="submission" date="2019-10" db="EMBL/GenBank/DDBJ databases">
        <title>Extracellular Electron Transfer in a Candidatus Methanoperedens spp. Enrichment Culture.</title>
        <authorList>
            <person name="Berger S."/>
            <person name="Rangel Shaw D."/>
            <person name="Berben T."/>
            <person name="In 'T Zandt M."/>
            <person name="Frank J."/>
            <person name="Reimann J."/>
            <person name="Jetten M.S.M."/>
            <person name="Welte C.U."/>
        </authorList>
    </citation>
    <scope>NUCLEOTIDE SEQUENCE [LARGE SCALE GENOMIC DNA]</scope>
    <source>
        <strain evidence="6">SB12</strain>
    </source>
</reference>
<dbReference type="GO" id="GO:0003677">
    <property type="term" value="F:DNA binding"/>
    <property type="evidence" value="ECO:0007669"/>
    <property type="project" value="UniProtKB-KW"/>
</dbReference>
<protein>
    <submittedName>
        <fullName evidence="6">Response regulator transcription factor</fullName>
    </submittedName>
</protein>
<dbReference type="Proteomes" id="UP000460298">
    <property type="component" value="Unassembled WGS sequence"/>
</dbReference>
<dbReference type="Gene3D" id="1.10.10.10">
    <property type="entry name" value="Winged helix-like DNA-binding domain superfamily/Winged helix DNA-binding domain"/>
    <property type="match status" value="1"/>
</dbReference>
<dbReference type="CDD" id="cd06170">
    <property type="entry name" value="LuxR_C_like"/>
    <property type="match status" value="1"/>
</dbReference>
<dbReference type="PROSITE" id="PS50110">
    <property type="entry name" value="RESPONSE_REGULATORY"/>
    <property type="match status" value="1"/>
</dbReference>
<dbReference type="GO" id="GO:0000160">
    <property type="term" value="P:phosphorelay signal transduction system"/>
    <property type="evidence" value="ECO:0007669"/>
    <property type="project" value="InterPro"/>
</dbReference>
<dbReference type="PANTHER" id="PTHR45566:SF1">
    <property type="entry name" value="HTH-TYPE TRANSCRIPTIONAL REGULATOR YHJB-RELATED"/>
    <property type="match status" value="1"/>
</dbReference>
<dbReference type="PANTHER" id="PTHR45566">
    <property type="entry name" value="HTH-TYPE TRANSCRIPTIONAL REGULATOR YHJB-RELATED"/>
    <property type="match status" value="1"/>
</dbReference>
<dbReference type="SUPFAM" id="SSF52172">
    <property type="entry name" value="CheY-like"/>
    <property type="match status" value="1"/>
</dbReference>
<dbReference type="InterPro" id="IPR058245">
    <property type="entry name" value="NreC/VraR/RcsB-like_REC"/>
</dbReference>
<evidence type="ECO:0000259" key="4">
    <source>
        <dbReference type="PROSITE" id="PS50043"/>
    </source>
</evidence>
<dbReference type="InterPro" id="IPR011006">
    <property type="entry name" value="CheY-like_superfamily"/>
</dbReference>
<dbReference type="PROSITE" id="PS50043">
    <property type="entry name" value="HTH_LUXR_2"/>
    <property type="match status" value="1"/>
</dbReference>
<dbReference type="SMART" id="SM00448">
    <property type="entry name" value="REC"/>
    <property type="match status" value="1"/>
</dbReference>
<evidence type="ECO:0000259" key="5">
    <source>
        <dbReference type="PROSITE" id="PS50110"/>
    </source>
</evidence>
<accession>A0A833GXV3</accession>
<evidence type="ECO:0000313" key="7">
    <source>
        <dbReference type="Proteomes" id="UP000460298"/>
    </source>
</evidence>
<dbReference type="InterPro" id="IPR036388">
    <property type="entry name" value="WH-like_DNA-bd_sf"/>
</dbReference>
<dbReference type="CDD" id="cd17535">
    <property type="entry name" value="REC_NarL-like"/>
    <property type="match status" value="1"/>
</dbReference>
<dbReference type="PROSITE" id="PS00622">
    <property type="entry name" value="HTH_LUXR_1"/>
    <property type="match status" value="1"/>
</dbReference>
<organism evidence="6 7">
    <name type="scientific">Leptonema illini</name>
    <dbReference type="NCBI Taxonomy" id="183"/>
    <lineage>
        <taxon>Bacteria</taxon>
        <taxon>Pseudomonadati</taxon>
        <taxon>Spirochaetota</taxon>
        <taxon>Spirochaetia</taxon>
        <taxon>Leptospirales</taxon>
        <taxon>Leptospiraceae</taxon>
        <taxon>Leptonema</taxon>
    </lineage>
</organism>
<dbReference type="PRINTS" id="PR00038">
    <property type="entry name" value="HTHLUXR"/>
</dbReference>
<evidence type="ECO:0000256" key="3">
    <source>
        <dbReference type="PROSITE-ProRule" id="PRU00169"/>
    </source>
</evidence>
<sequence>MRIVLIVDDHPVVVDGLRNAFAADEKITLEFARNTSEARRRLRKVPVPDLILIDIHLGPDSGFSLIEEWRDSGLDIPFAILTASRDWSYLQKARQYDARGYLLKTSEGSEIARDIHSILSGEEVYPTFYEKQSSTSGDLVRAFHSLTDREKEVLQCIHAGLLNREIAERLQIGVRTVETHRAHAMEKLGAHSSVQLSLILIQIQHLFTE</sequence>
<dbReference type="Gene3D" id="3.40.50.2300">
    <property type="match status" value="1"/>
</dbReference>
<dbReference type="InterPro" id="IPR000792">
    <property type="entry name" value="Tscrpt_reg_LuxR_C"/>
</dbReference>
<feature type="domain" description="Response regulatory" evidence="5">
    <location>
        <begin position="3"/>
        <end position="119"/>
    </location>
</feature>
<dbReference type="AlphaFoldDB" id="A0A833GXV3"/>
<evidence type="ECO:0000256" key="1">
    <source>
        <dbReference type="ARBA" id="ARBA00022553"/>
    </source>
</evidence>
<proteinExistence type="predicted"/>
<dbReference type="InterPro" id="IPR016032">
    <property type="entry name" value="Sig_transdc_resp-reg_C-effctor"/>
</dbReference>
<dbReference type="SMART" id="SM00421">
    <property type="entry name" value="HTH_LUXR"/>
    <property type="match status" value="1"/>
</dbReference>